<name>A0A4R6QRI8_9BURK</name>
<feature type="signal peptide" evidence="1">
    <location>
        <begin position="1"/>
        <end position="23"/>
    </location>
</feature>
<feature type="chain" id="PRO_5020189295" evidence="1">
    <location>
        <begin position="24"/>
        <end position="243"/>
    </location>
</feature>
<sequence>MKTRLACWLATLTCLAMFTGAQAQLVGQSSPTQMTYALGSFKRIVLAGAADVRLVQGEVNQLVIEGDAEAQKRVEVDLNGGSLRIEPAGGWKFWNSRRTLVLITARELDEINIQGAGDVIADGPLKLEQLTAKITGSGNLRLTELHARRLAMSIIGSGDAKVTGSVQDLQLMISGTGDFIGQRLRTERAKVSIAGVGDVSLWVTEDLVARLSGAGSVRYWGNPHVHKSISGVGSVTPARDQGP</sequence>
<keyword evidence="1" id="KW-0732">Signal</keyword>
<evidence type="ECO:0000259" key="2">
    <source>
        <dbReference type="Pfam" id="PF10988"/>
    </source>
</evidence>
<protein>
    <submittedName>
        <fullName evidence="3">Putative autotransporter adhesin-like protein</fullName>
    </submittedName>
</protein>
<evidence type="ECO:0000256" key="1">
    <source>
        <dbReference type="SAM" id="SignalP"/>
    </source>
</evidence>
<dbReference type="Proteomes" id="UP000295361">
    <property type="component" value="Unassembled WGS sequence"/>
</dbReference>
<dbReference type="Pfam" id="PF10988">
    <property type="entry name" value="DUF2807"/>
    <property type="match status" value="1"/>
</dbReference>
<dbReference type="PANTHER" id="PTHR39200:SF1">
    <property type="entry name" value="AUTO-TRANSPORTER ADHESIN HEAD GIN DOMAIN-CONTAINING PROTEIN-RELATED"/>
    <property type="match status" value="1"/>
</dbReference>
<proteinExistence type="predicted"/>
<comment type="caution">
    <text evidence="3">The sequence shown here is derived from an EMBL/GenBank/DDBJ whole genome shotgun (WGS) entry which is preliminary data.</text>
</comment>
<evidence type="ECO:0000313" key="3">
    <source>
        <dbReference type="EMBL" id="TDP73099.1"/>
    </source>
</evidence>
<dbReference type="InParanoid" id="A0A4R6QRI8"/>
<dbReference type="EMBL" id="SNXS01000002">
    <property type="protein sequence ID" value="TDP73099.1"/>
    <property type="molecule type" value="Genomic_DNA"/>
</dbReference>
<dbReference type="OrthoDB" id="8897595at2"/>
<reference evidence="3 4" key="1">
    <citation type="submission" date="2019-03" db="EMBL/GenBank/DDBJ databases">
        <title>Genomic Encyclopedia of Type Strains, Phase IV (KMG-IV): sequencing the most valuable type-strain genomes for metagenomic binning, comparative biology and taxonomic classification.</title>
        <authorList>
            <person name="Goeker M."/>
        </authorList>
    </citation>
    <scope>NUCLEOTIDE SEQUENCE [LARGE SCALE GENOMIC DNA]</scope>
    <source>
        <strain evidence="3 4">DSM 16998</strain>
    </source>
</reference>
<dbReference type="InterPro" id="IPR021255">
    <property type="entry name" value="DUF2807"/>
</dbReference>
<gene>
    <name evidence="3" type="ORF">DES47_102845</name>
</gene>
<dbReference type="Gene3D" id="2.160.20.120">
    <property type="match status" value="1"/>
</dbReference>
<dbReference type="AlphaFoldDB" id="A0A4R6QRI8"/>
<organism evidence="3 4">
    <name type="scientific">Roseateles toxinivorans</name>
    <dbReference type="NCBI Taxonomy" id="270368"/>
    <lineage>
        <taxon>Bacteria</taxon>
        <taxon>Pseudomonadati</taxon>
        <taxon>Pseudomonadota</taxon>
        <taxon>Betaproteobacteria</taxon>
        <taxon>Burkholderiales</taxon>
        <taxon>Sphaerotilaceae</taxon>
        <taxon>Roseateles</taxon>
    </lineage>
</organism>
<accession>A0A4R6QRI8</accession>
<keyword evidence="4" id="KW-1185">Reference proteome</keyword>
<evidence type="ECO:0000313" key="4">
    <source>
        <dbReference type="Proteomes" id="UP000295361"/>
    </source>
</evidence>
<feature type="domain" description="Putative auto-transporter adhesin head GIN" evidence="2">
    <location>
        <begin position="41"/>
        <end position="223"/>
    </location>
</feature>
<dbReference type="PANTHER" id="PTHR39200">
    <property type="entry name" value="HYPOTHETICAL EXPORTED PROTEIN"/>
    <property type="match status" value="1"/>
</dbReference>